<dbReference type="SMART" id="SM00267">
    <property type="entry name" value="GGDEF"/>
    <property type="match status" value="1"/>
</dbReference>
<organism evidence="6 7">
    <name type="scientific">Pseudidiomarina planktonica</name>
    <dbReference type="NCBI Taxonomy" id="1323738"/>
    <lineage>
        <taxon>Bacteria</taxon>
        <taxon>Pseudomonadati</taxon>
        <taxon>Pseudomonadota</taxon>
        <taxon>Gammaproteobacteria</taxon>
        <taxon>Alteromonadales</taxon>
        <taxon>Idiomarinaceae</taxon>
        <taxon>Pseudidiomarina</taxon>
    </lineage>
</organism>
<feature type="transmembrane region" description="Helical" evidence="3">
    <location>
        <begin position="763"/>
        <end position="785"/>
    </location>
</feature>
<feature type="chain" id="PRO_5012802937" description="diguanylate cyclase" evidence="4">
    <location>
        <begin position="25"/>
        <end position="974"/>
    </location>
</feature>
<dbReference type="Pfam" id="PF07494">
    <property type="entry name" value="Reg_prop"/>
    <property type="match status" value="4"/>
</dbReference>
<feature type="domain" description="GGDEF" evidence="5">
    <location>
        <begin position="840"/>
        <end position="972"/>
    </location>
</feature>
<dbReference type="Pfam" id="PF07495">
    <property type="entry name" value="Y_Y_Y"/>
    <property type="match status" value="1"/>
</dbReference>
<dbReference type="GO" id="GO:1902201">
    <property type="term" value="P:negative regulation of bacterial-type flagellum-dependent cell motility"/>
    <property type="evidence" value="ECO:0007669"/>
    <property type="project" value="TreeGrafter"/>
</dbReference>
<dbReference type="EMBL" id="FXWH01000001">
    <property type="protein sequence ID" value="SMQ66347.1"/>
    <property type="molecule type" value="Genomic_DNA"/>
</dbReference>
<evidence type="ECO:0000259" key="5">
    <source>
        <dbReference type="PROSITE" id="PS50887"/>
    </source>
</evidence>
<keyword evidence="4" id="KW-0732">Signal</keyword>
<dbReference type="GO" id="GO:0043709">
    <property type="term" value="P:cell adhesion involved in single-species biofilm formation"/>
    <property type="evidence" value="ECO:0007669"/>
    <property type="project" value="TreeGrafter"/>
</dbReference>
<dbReference type="InterPro" id="IPR043128">
    <property type="entry name" value="Rev_trsase/Diguanyl_cyclase"/>
</dbReference>
<dbReference type="GO" id="GO:0052621">
    <property type="term" value="F:diguanylate cyclase activity"/>
    <property type="evidence" value="ECO:0007669"/>
    <property type="project" value="UniProtKB-EC"/>
</dbReference>
<dbReference type="InterPro" id="IPR029787">
    <property type="entry name" value="Nucleotide_cyclase"/>
</dbReference>
<feature type="signal peptide" evidence="4">
    <location>
        <begin position="1"/>
        <end position="24"/>
    </location>
</feature>
<dbReference type="Pfam" id="PF00990">
    <property type="entry name" value="GGDEF"/>
    <property type="match status" value="1"/>
</dbReference>
<sequence>MYPASFLAICKVMLRLFCALSAFAYISYASANTEAPDVNTDAPLNIRVWTSDDGLPHNSVNRITQDRLGYLWIATWEGPVRFNGREFEVFDDRRQSGLPDNGMLEVIRAPDASQVLFGGARGGIARTDANDWQTFDTVPPRVHRLFVDANEDLWIGTFNAGLVKQKASGERQTYSTEHGLPGRSVHSLLMTKAGYLWVGTNNGVAQLASDGNSFTPLTQLPDNTVLTMLQLTDGRILVAIDNKLYIANDSQQPRFEVFPTPLRSAINVLHQDMAGNIWAGTHKNGIAKVSLQEQTLEYIDSTHGLPNDHVLDIFCDREGSLWVGTHGGLVQLRSTLFTTYTEADGLPANYIRALHQLRDGTLLVGGLGGLSQYQNHHFSPIATVPELHNKSILSINSDEFDRIYVGTFTDGLYVVENQELLKRLDKADGMVSNEIRAILPLSKYELLIGTVSGLHRIDFSQDQLQLQTFTTDDGLPHDYVASLYRDSLGTIWLGTLTGLAQFELKSNTIKPYDFAAGNDAQYIFNIYEDASHLWLGTDRGLMARDQSTGEWTVISRANGLPFDNYFGITRDNSGNIWGGNSRGVLRLPQRQVDAVLAGTQTQVSYRLFKKADGLQTAQMNTGDQAIIKSQSGEIWFALSSGVASTTPVEVGHNNSVPPNVDIHRVAADNQPIAPGAELDAKVNRVSFSYAALGYLNSESIRYQVQLRGFDKNWVDRGNVMSVDYTDLAPRHYQFAVRAAYPRGEWSQIATVDIYQRPELWQRWWIQLLGLLIIVLTIAGLVRLRLRGLAKSRQRLLTLVNEQTKELEALANQDSLTQLANRRAFDRFIQRALLRSEKLDQPLCLAILDIDNFKDVNDTYFHASGDEILKRLADIIRDCIRDNDHAARWGGEEFALLLDNTNIDTAFKICERIRSRVAEARFEDIDTKLTVTLSAGIAQHHTNESHSSLLLRADKALYSAKHDGRNQVVIADDDR</sequence>
<dbReference type="PROSITE" id="PS50887">
    <property type="entry name" value="GGDEF"/>
    <property type="match status" value="1"/>
</dbReference>
<keyword evidence="3" id="KW-0472">Membrane</keyword>
<proteinExistence type="predicted"/>
<evidence type="ECO:0000256" key="3">
    <source>
        <dbReference type="SAM" id="Phobius"/>
    </source>
</evidence>
<dbReference type="InterPro" id="IPR000160">
    <property type="entry name" value="GGDEF_dom"/>
</dbReference>
<dbReference type="PANTHER" id="PTHR45138:SF24">
    <property type="entry name" value="DIGUANYLATE CYCLASE DGCC-RELATED"/>
    <property type="match status" value="1"/>
</dbReference>
<keyword evidence="3" id="KW-0812">Transmembrane</keyword>
<dbReference type="InterPro" id="IPR050469">
    <property type="entry name" value="Diguanylate_Cyclase"/>
</dbReference>
<dbReference type="GO" id="GO:0005886">
    <property type="term" value="C:plasma membrane"/>
    <property type="evidence" value="ECO:0007669"/>
    <property type="project" value="TreeGrafter"/>
</dbReference>
<evidence type="ECO:0000313" key="7">
    <source>
        <dbReference type="Proteomes" id="UP000194450"/>
    </source>
</evidence>
<dbReference type="Gene3D" id="3.30.70.270">
    <property type="match status" value="1"/>
</dbReference>
<evidence type="ECO:0000313" key="6">
    <source>
        <dbReference type="EMBL" id="SMQ66347.1"/>
    </source>
</evidence>
<name>A0A1Y6EUX8_9GAMM</name>
<keyword evidence="7" id="KW-1185">Reference proteome</keyword>
<evidence type="ECO:0000256" key="4">
    <source>
        <dbReference type="SAM" id="SignalP"/>
    </source>
</evidence>
<dbReference type="Gene3D" id="2.130.10.10">
    <property type="entry name" value="YVTN repeat-like/Quinoprotein amine dehydrogenase"/>
    <property type="match status" value="4"/>
</dbReference>
<dbReference type="Proteomes" id="UP000194450">
    <property type="component" value="Unassembled WGS sequence"/>
</dbReference>
<dbReference type="InterPro" id="IPR011123">
    <property type="entry name" value="Y_Y_Y"/>
</dbReference>
<dbReference type="Gene3D" id="2.60.40.10">
    <property type="entry name" value="Immunoglobulins"/>
    <property type="match status" value="1"/>
</dbReference>
<dbReference type="SUPFAM" id="SSF55073">
    <property type="entry name" value="Nucleotide cyclase"/>
    <property type="match status" value="1"/>
</dbReference>
<comment type="cofactor">
    <cofactor evidence="1">
        <name>Mg(2+)</name>
        <dbReference type="ChEBI" id="CHEBI:18420"/>
    </cofactor>
</comment>
<accession>A0A1Y6EUX8</accession>
<protein>
    <recommendedName>
        <fullName evidence="2">diguanylate cyclase</fullName>
        <ecNumber evidence="2">2.7.7.65</ecNumber>
    </recommendedName>
</protein>
<dbReference type="AlphaFoldDB" id="A0A1Y6EUX8"/>
<dbReference type="InterPro" id="IPR011110">
    <property type="entry name" value="Reg_prop"/>
</dbReference>
<dbReference type="CDD" id="cd01949">
    <property type="entry name" value="GGDEF"/>
    <property type="match status" value="1"/>
</dbReference>
<gene>
    <name evidence="6" type="ORF">SAMN06297229_1500</name>
</gene>
<evidence type="ECO:0000256" key="1">
    <source>
        <dbReference type="ARBA" id="ARBA00001946"/>
    </source>
</evidence>
<reference evidence="7" key="1">
    <citation type="submission" date="2017-04" db="EMBL/GenBank/DDBJ databases">
        <authorList>
            <person name="Varghese N."/>
            <person name="Submissions S."/>
        </authorList>
    </citation>
    <scope>NUCLEOTIDE SEQUENCE [LARGE SCALE GENOMIC DNA]</scope>
</reference>
<dbReference type="PANTHER" id="PTHR45138">
    <property type="entry name" value="REGULATORY COMPONENTS OF SENSORY TRANSDUCTION SYSTEM"/>
    <property type="match status" value="1"/>
</dbReference>
<dbReference type="EC" id="2.7.7.65" evidence="2"/>
<evidence type="ECO:0000256" key="2">
    <source>
        <dbReference type="ARBA" id="ARBA00012528"/>
    </source>
</evidence>
<dbReference type="InterPro" id="IPR015943">
    <property type="entry name" value="WD40/YVTN_repeat-like_dom_sf"/>
</dbReference>
<keyword evidence="3" id="KW-1133">Transmembrane helix</keyword>
<dbReference type="NCBIfam" id="TIGR00254">
    <property type="entry name" value="GGDEF"/>
    <property type="match status" value="1"/>
</dbReference>
<dbReference type="FunFam" id="3.30.70.270:FF:000001">
    <property type="entry name" value="Diguanylate cyclase domain protein"/>
    <property type="match status" value="1"/>
</dbReference>
<dbReference type="SUPFAM" id="SSF63829">
    <property type="entry name" value="Calcium-dependent phosphotriesterase"/>
    <property type="match status" value="3"/>
</dbReference>
<dbReference type="InterPro" id="IPR013783">
    <property type="entry name" value="Ig-like_fold"/>
</dbReference>